<protein>
    <submittedName>
        <fullName evidence="2">N-acetyltransferase</fullName>
    </submittedName>
</protein>
<dbReference type="RefSeq" id="WP_210855877.1">
    <property type="nucleotide sequence ID" value="NZ_JAGQDD010000015.1"/>
</dbReference>
<reference evidence="2 3" key="1">
    <citation type="submission" date="2021-04" db="EMBL/GenBank/DDBJ databases">
        <title>The genome sequence of Ideonella sp. 3Y2.</title>
        <authorList>
            <person name="Liu Y."/>
        </authorList>
    </citation>
    <scope>NUCLEOTIDE SEQUENCE [LARGE SCALE GENOMIC DNA]</scope>
    <source>
        <strain evidence="2 3">3Y2</strain>
    </source>
</reference>
<dbReference type="EMBL" id="JAGQDD010000015">
    <property type="protein sequence ID" value="MBQ0932353.1"/>
    <property type="molecule type" value="Genomic_DNA"/>
</dbReference>
<dbReference type="Pfam" id="PF00583">
    <property type="entry name" value="Acetyltransf_1"/>
    <property type="match status" value="1"/>
</dbReference>
<dbReference type="GO" id="GO:0016747">
    <property type="term" value="F:acyltransferase activity, transferring groups other than amino-acyl groups"/>
    <property type="evidence" value="ECO:0007669"/>
    <property type="project" value="InterPro"/>
</dbReference>
<evidence type="ECO:0000259" key="1">
    <source>
        <dbReference type="PROSITE" id="PS51186"/>
    </source>
</evidence>
<dbReference type="AlphaFoldDB" id="A0A940YB84"/>
<dbReference type="InterPro" id="IPR016181">
    <property type="entry name" value="Acyl_CoA_acyltransferase"/>
</dbReference>
<evidence type="ECO:0000313" key="2">
    <source>
        <dbReference type="EMBL" id="MBQ0932353.1"/>
    </source>
</evidence>
<accession>A0A940YB84</accession>
<gene>
    <name evidence="2" type="ORF">KAK03_17885</name>
</gene>
<organism evidence="2 3">
    <name type="scientific">Ideonella alba</name>
    <dbReference type="NCBI Taxonomy" id="2824118"/>
    <lineage>
        <taxon>Bacteria</taxon>
        <taxon>Pseudomonadati</taxon>
        <taxon>Pseudomonadota</taxon>
        <taxon>Betaproteobacteria</taxon>
        <taxon>Burkholderiales</taxon>
        <taxon>Sphaerotilaceae</taxon>
        <taxon>Ideonella</taxon>
    </lineage>
</organism>
<dbReference type="SUPFAM" id="SSF55729">
    <property type="entry name" value="Acyl-CoA N-acyltransferases (Nat)"/>
    <property type="match status" value="1"/>
</dbReference>
<keyword evidence="3" id="KW-1185">Reference proteome</keyword>
<evidence type="ECO:0000313" key="3">
    <source>
        <dbReference type="Proteomes" id="UP000676246"/>
    </source>
</evidence>
<name>A0A940YB84_9BURK</name>
<dbReference type="PROSITE" id="PS51186">
    <property type="entry name" value="GNAT"/>
    <property type="match status" value="1"/>
</dbReference>
<dbReference type="InterPro" id="IPR000182">
    <property type="entry name" value="GNAT_dom"/>
</dbReference>
<dbReference type="CDD" id="cd04301">
    <property type="entry name" value="NAT_SF"/>
    <property type="match status" value="1"/>
</dbReference>
<dbReference type="Gene3D" id="3.40.630.30">
    <property type="match status" value="1"/>
</dbReference>
<dbReference type="Proteomes" id="UP000676246">
    <property type="component" value="Unassembled WGS sequence"/>
</dbReference>
<sequence>MSDPVFPPPEPATRPEAHAPAFRWVPIRSLSERQRPRVLTHLLGLEGHDRYLRFGYAANDAQIGRYVDLLDFRRDEVFGVFNRRLELIAMAHLAYLPDVPGERPMAEFGVSVSPQARGRGFGARLFDHAVLHARNRHIDTLIIHALSENTAMLRIARNAGATLEREGGEAEARLKLPSETVGSHFEELIEEQAAELNYGLKQGARTVDALLGLIQDVKDGIARVRRSTIE</sequence>
<proteinExistence type="predicted"/>
<feature type="domain" description="N-acetyltransferase" evidence="1">
    <location>
        <begin position="25"/>
        <end position="195"/>
    </location>
</feature>
<comment type="caution">
    <text evidence="2">The sequence shown here is derived from an EMBL/GenBank/DDBJ whole genome shotgun (WGS) entry which is preliminary data.</text>
</comment>